<dbReference type="Pfam" id="PF08245">
    <property type="entry name" value="Mur_ligase_M"/>
    <property type="match status" value="1"/>
</dbReference>
<gene>
    <name evidence="24" type="ORF">G6047_16585</name>
</gene>
<dbReference type="GO" id="GO:0046656">
    <property type="term" value="P:folic acid biosynthetic process"/>
    <property type="evidence" value="ECO:0007669"/>
    <property type="project" value="UniProtKB-KW"/>
</dbReference>
<feature type="domain" description="Mur ligase central" evidence="23">
    <location>
        <begin position="51"/>
        <end position="191"/>
    </location>
</feature>
<comment type="pathway">
    <text evidence="3">Cofactor biosynthesis; tetrahydrofolylpolyglutamate biosynthesis.</text>
</comment>
<evidence type="ECO:0000256" key="3">
    <source>
        <dbReference type="ARBA" id="ARBA00005150"/>
    </source>
</evidence>
<sequence length="407" mass="46053">MDYQQTLDWMFAQLPMYQTQGASAFRKDLDNIKLLCSYLDHPEDKLKCIHVAGTNGKGSTCHLLASVFQQAGYKTGLFTSPHLKDYRERIRINGITISEEFVIDFIAKHKDFFERNNLSFFEMSVGLCFMYFLEENIDIAIIETGLGGRLDATNVVHPLVSVITNIGFDHTQYLGNTLESIAREKAGIIKPETPVVIGEYTAETKPVFEFTALEKDCEILFAQDMILPDFPSDLTGDYQFQNKRTVLACLQIIEKYTQFRISDDAIKTGFLKVSDSTGLLGRWQIIGQNPLVVADTAHNSHGFHRVMTQIENQSYQKLHLVIGMVNDKNLDELLPLFPKDAIYYFCKPQIPRRMETDVLADAAEIYGLRGKRFDSVPDAYEAAKQASSENDMIYIGGSTFVVAEILQ</sequence>
<dbReference type="Pfam" id="PF02875">
    <property type="entry name" value="Mur_ligase_C"/>
    <property type="match status" value="1"/>
</dbReference>
<comment type="catalytic activity">
    <reaction evidence="18">
        <text>10-formyltetrahydrofolyl-(gamma-L-Glu)(n) + L-glutamate + ATP = 10-formyltetrahydrofolyl-(gamma-L-Glu)(n+1) + ADP + phosphate + H(+)</text>
        <dbReference type="Rhea" id="RHEA:51904"/>
        <dbReference type="Rhea" id="RHEA-COMP:13088"/>
        <dbReference type="Rhea" id="RHEA-COMP:14300"/>
        <dbReference type="ChEBI" id="CHEBI:15378"/>
        <dbReference type="ChEBI" id="CHEBI:29985"/>
        <dbReference type="ChEBI" id="CHEBI:30616"/>
        <dbReference type="ChEBI" id="CHEBI:43474"/>
        <dbReference type="ChEBI" id="CHEBI:134413"/>
        <dbReference type="ChEBI" id="CHEBI:456216"/>
        <dbReference type="EC" id="6.3.2.17"/>
    </reaction>
</comment>
<evidence type="ECO:0000256" key="14">
    <source>
        <dbReference type="ARBA" id="ARBA00030048"/>
    </source>
</evidence>
<evidence type="ECO:0000313" key="24">
    <source>
        <dbReference type="EMBL" id="NMH29659.1"/>
    </source>
</evidence>
<dbReference type="InterPro" id="IPR036615">
    <property type="entry name" value="Mur_ligase_C_dom_sf"/>
</dbReference>
<evidence type="ECO:0000256" key="12">
    <source>
        <dbReference type="ARBA" id="ARBA00022842"/>
    </source>
</evidence>
<dbReference type="EC" id="6.3.2.17" evidence="6"/>
<keyword evidence="9" id="KW-0479">Metal-binding</keyword>
<dbReference type="PANTHER" id="PTHR11136">
    <property type="entry name" value="FOLYLPOLYGLUTAMATE SYNTHASE-RELATED"/>
    <property type="match status" value="1"/>
</dbReference>
<dbReference type="SUPFAM" id="SSF53623">
    <property type="entry name" value="MurD-like peptide ligases, catalytic domain"/>
    <property type="match status" value="1"/>
</dbReference>
<organism evidence="24 25">
    <name type="scientific">Flavobacterium silvaticum</name>
    <dbReference type="NCBI Taxonomy" id="1852020"/>
    <lineage>
        <taxon>Bacteria</taxon>
        <taxon>Pseudomonadati</taxon>
        <taxon>Bacteroidota</taxon>
        <taxon>Flavobacteriia</taxon>
        <taxon>Flavobacteriales</taxon>
        <taxon>Flavobacteriaceae</taxon>
        <taxon>Flavobacterium</taxon>
    </lineage>
</organism>
<dbReference type="GO" id="GO:0004326">
    <property type="term" value="F:tetrahydrofolylpolyglutamate synthase activity"/>
    <property type="evidence" value="ECO:0007669"/>
    <property type="project" value="UniProtKB-EC"/>
</dbReference>
<evidence type="ECO:0000256" key="13">
    <source>
        <dbReference type="ARBA" id="ARBA00022909"/>
    </source>
</evidence>
<evidence type="ECO:0000256" key="11">
    <source>
        <dbReference type="ARBA" id="ARBA00022840"/>
    </source>
</evidence>
<comment type="pathway">
    <text evidence="2">Cofactor biosynthesis; tetrahydrofolate biosynthesis; 7,8-dihydrofolate from 2-amino-4-hydroxy-6-hydroxymethyl-7,8-dihydropteridine diphosphate and 4-aminobenzoate: step 2/2.</text>
</comment>
<evidence type="ECO:0000256" key="15">
    <source>
        <dbReference type="ARBA" id="ARBA00030592"/>
    </source>
</evidence>
<reference evidence="24" key="1">
    <citation type="submission" date="2020-02" db="EMBL/GenBank/DDBJ databases">
        <title>Flavobacterium sp. genome.</title>
        <authorList>
            <person name="Jung H.S."/>
            <person name="Baek J.H."/>
            <person name="Jeon C.O."/>
        </authorList>
    </citation>
    <scope>NUCLEOTIDE SEQUENCE</scope>
    <source>
        <strain evidence="24">SE-s28</strain>
    </source>
</reference>
<keyword evidence="11 21" id="KW-0067">ATP-binding</keyword>
<evidence type="ECO:0000256" key="8">
    <source>
        <dbReference type="ARBA" id="ARBA00022598"/>
    </source>
</evidence>
<evidence type="ECO:0000259" key="22">
    <source>
        <dbReference type="Pfam" id="PF02875"/>
    </source>
</evidence>
<evidence type="ECO:0000313" key="25">
    <source>
        <dbReference type="Proteomes" id="UP000712080"/>
    </source>
</evidence>
<dbReference type="InterPro" id="IPR013221">
    <property type="entry name" value="Mur_ligase_cen"/>
</dbReference>
<proteinExistence type="inferred from homology"/>
<dbReference type="EMBL" id="JAAMPU010000108">
    <property type="protein sequence ID" value="NMH29659.1"/>
    <property type="molecule type" value="Genomic_DNA"/>
</dbReference>
<dbReference type="RefSeq" id="WP_169528737.1">
    <property type="nucleotide sequence ID" value="NZ_JAAMPU010000108.1"/>
</dbReference>
<evidence type="ECO:0000256" key="6">
    <source>
        <dbReference type="ARBA" id="ARBA00013025"/>
    </source>
</evidence>
<comment type="similarity">
    <text evidence="4 21">Belongs to the folylpolyglutamate synthase family.</text>
</comment>
<keyword evidence="25" id="KW-1185">Reference proteome</keyword>
<evidence type="ECO:0000256" key="21">
    <source>
        <dbReference type="PIRNR" id="PIRNR001563"/>
    </source>
</evidence>
<evidence type="ECO:0000256" key="17">
    <source>
        <dbReference type="ARBA" id="ARBA00047493"/>
    </source>
</evidence>
<feature type="domain" description="Mur ligase C-terminal" evidence="22">
    <location>
        <begin position="281"/>
        <end position="398"/>
    </location>
</feature>
<evidence type="ECO:0000256" key="2">
    <source>
        <dbReference type="ARBA" id="ARBA00004799"/>
    </source>
</evidence>
<dbReference type="GO" id="GO:0005524">
    <property type="term" value="F:ATP binding"/>
    <property type="evidence" value="ECO:0007669"/>
    <property type="project" value="UniProtKB-KW"/>
</dbReference>
<evidence type="ECO:0000256" key="10">
    <source>
        <dbReference type="ARBA" id="ARBA00022741"/>
    </source>
</evidence>
<keyword evidence="13" id="KW-0289">Folate biosynthesis</keyword>
<keyword evidence="8 21" id="KW-0436">Ligase</keyword>
<dbReference type="PIRSF" id="PIRSF001563">
    <property type="entry name" value="Folylpolyglu_synth"/>
    <property type="match status" value="1"/>
</dbReference>
<comment type="function">
    <text evidence="1">Functions in two distinct reactions of the de novo folate biosynthetic pathway. Catalyzes the addition of a glutamate residue to dihydropteroate (7,8-dihydropteroate or H2Pte) to form dihydrofolate (7,8-dihydrofolate monoglutamate or H2Pte-Glu). Also catalyzes successive additions of L-glutamate to tetrahydrofolate or 10-formyltetrahydrofolate or 5,10-methylenetetrahydrofolate, leading to folylpolyglutamate derivatives.</text>
</comment>
<dbReference type="PANTHER" id="PTHR11136:SF0">
    <property type="entry name" value="DIHYDROFOLATE SYNTHETASE-RELATED"/>
    <property type="match status" value="1"/>
</dbReference>
<keyword evidence="12" id="KW-0460">Magnesium</keyword>
<dbReference type="NCBIfam" id="TIGR01499">
    <property type="entry name" value="folC"/>
    <property type="match status" value="1"/>
</dbReference>
<dbReference type="Gene3D" id="3.40.1190.10">
    <property type="entry name" value="Mur-like, catalytic domain"/>
    <property type="match status" value="1"/>
</dbReference>
<evidence type="ECO:0000256" key="1">
    <source>
        <dbReference type="ARBA" id="ARBA00002714"/>
    </source>
</evidence>
<comment type="catalytic activity">
    <reaction evidence="20">
        <text>7,8-dihydropteroate + L-glutamate + ATP = 7,8-dihydrofolate + ADP + phosphate + H(+)</text>
        <dbReference type="Rhea" id="RHEA:23584"/>
        <dbReference type="ChEBI" id="CHEBI:15378"/>
        <dbReference type="ChEBI" id="CHEBI:17839"/>
        <dbReference type="ChEBI" id="CHEBI:29985"/>
        <dbReference type="ChEBI" id="CHEBI:30616"/>
        <dbReference type="ChEBI" id="CHEBI:43474"/>
        <dbReference type="ChEBI" id="CHEBI:57451"/>
        <dbReference type="ChEBI" id="CHEBI:456216"/>
        <dbReference type="EC" id="6.3.2.12"/>
    </reaction>
</comment>
<comment type="caution">
    <text evidence="24">The sequence shown here is derived from an EMBL/GenBank/DDBJ whole genome shotgun (WGS) entry which is preliminary data.</text>
</comment>
<dbReference type="SUPFAM" id="SSF53244">
    <property type="entry name" value="MurD-like peptide ligases, peptide-binding domain"/>
    <property type="match status" value="1"/>
</dbReference>
<evidence type="ECO:0000256" key="20">
    <source>
        <dbReference type="ARBA" id="ARBA00049161"/>
    </source>
</evidence>
<dbReference type="EC" id="6.3.2.12" evidence="5"/>
<dbReference type="InterPro" id="IPR036565">
    <property type="entry name" value="Mur-like_cat_sf"/>
</dbReference>
<evidence type="ECO:0000259" key="23">
    <source>
        <dbReference type="Pfam" id="PF08245"/>
    </source>
</evidence>
<dbReference type="Gene3D" id="3.90.190.20">
    <property type="entry name" value="Mur ligase, C-terminal domain"/>
    <property type="match status" value="1"/>
</dbReference>
<keyword evidence="10 21" id="KW-0547">Nucleotide-binding</keyword>
<evidence type="ECO:0000256" key="9">
    <source>
        <dbReference type="ARBA" id="ARBA00022723"/>
    </source>
</evidence>
<dbReference type="InterPro" id="IPR001645">
    <property type="entry name" value="Folylpolyglutamate_synth"/>
</dbReference>
<dbReference type="Proteomes" id="UP000712080">
    <property type="component" value="Unassembled WGS sequence"/>
</dbReference>
<protein>
    <recommendedName>
        <fullName evidence="7">Dihydrofolate synthase/folylpolyglutamate synthase</fullName>
        <ecNumber evidence="5">6.3.2.12</ecNumber>
        <ecNumber evidence="6">6.3.2.17</ecNumber>
    </recommendedName>
    <alternativeName>
        <fullName evidence="16">Folylpoly-gamma-glutamate synthetase-dihydrofolate synthetase</fullName>
    </alternativeName>
    <alternativeName>
        <fullName evidence="14">Folylpolyglutamate synthetase</fullName>
    </alternativeName>
    <alternativeName>
        <fullName evidence="15">Tetrahydrofolylpolyglutamate synthase</fullName>
    </alternativeName>
</protein>
<dbReference type="InterPro" id="IPR004101">
    <property type="entry name" value="Mur_ligase_C"/>
</dbReference>
<dbReference type="InterPro" id="IPR018109">
    <property type="entry name" value="Folylpolyglutamate_synth_CS"/>
</dbReference>
<evidence type="ECO:0000256" key="19">
    <source>
        <dbReference type="ARBA" id="ARBA00049035"/>
    </source>
</evidence>
<dbReference type="PROSITE" id="PS01012">
    <property type="entry name" value="FOLYLPOLYGLU_SYNT_2"/>
    <property type="match status" value="1"/>
</dbReference>
<evidence type="ECO:0000256" key="7">
    <source>
        <dbReference type="ARBA" id="ARBA00019357"/>
    </source>
</evidence>
<dbReference type="GO" id="GO:0046872">
    <property type="term" value="F:metal ion binding"/>
    <property type="evidence" value="ECO:0007669"/>
    <property type="project" value="UniProtKB-KW"/>
</dbReference>
<accession>A0A972FUP1</accession>
<comment type="catalytic activity">
    <reaction evidence="19">
        <text>(6R)-5,10-methylenetetrahydrofolyl-(gamma-L-Glu)(n) + L-glutamate + ATP = (6R)-5,10-methylenetetrahydrofolyl-(gamma-L-Glu)(n+1) + ADP + phosphate + H(+)</text>
        <dbReference type="Rhea" id="RHEA:51912"/>
        <dbReference type="Rhea" id="RHEA-COMP:13257"/>
        <dbReference type="Rhea" id="RHEA-COMP:13258"/>
        <dbReference type="ChEBI" id="CHEBI:15378"/>
        <dbReference type="ChEBI" id="CHEBI:29985"/>
        <dbReference type="ChEBI" id="CHEBI:30616"/>
        <dbReference type="ChEBI" id="CHEBI:43474"/>
        <dbReference type="ChEBI" id="CHEBI:136572"/>
        <dbReference type="ChEBI" id="CHEBI:456216"/>
        <dbReference type="EC" id="6.3.2.17"/>
    </reaction>
</comment>
<comment type="catalytic activity">
    <reaction evidence="17">
        <text>(6S)-5,6,7,8-tetrahydrofolyl-(gamma-L-Glu)(n) + L-glutamate + ATP = (6S)-5,6,7,8-tetrahydrofolyl-(gamma-L-Glu)(n+1) + ADP + phosphate + H(+)</text>
        <dbReference type="Rhea" id="RHEA:10580"/>
        <dbReference type="Rhea" id="RHEA-COMP:14738"/>
        <dbReference type="Rhea" id="RHEA-COMP:14740"/>
        <dbReference type="ChEBI" id="CHEBI:15378"/>
        <dbReference type="ChEBI" id="CHEBI:29985"/>
        <dbReference type="ChEBI" id="CHEBI:30616"/>
        <dbReference type="ChEBI" id="CHEBI:43474"/>
        <dbReference type="ChEBI" id="CHEBI:141005"/>
        <dbReference type="ChEBI" id="CHEBI:456216"/>
        <dbReference type="EC" id="6.3.2.17"/>
    </reaction>
</comment>
<dbReference type="AlphaFoldDB" id="A0A972FUP1"/>
<dbReference type="GO" id="GO:0005737">
    <property type="term" value="C:cytoplasm"/>
    <property type="evidence" value="ECO:0007669"/>
    <property type="project" value="TreeGrafter"/>
</dbReference>
<dbReference type="GO" id="GO:0008841">
    <property type="term" value="F:dihydrofolate synthase activity"/>
    <property type="evidence" value="ECO:0007669"/>
    <property type="project" value="UniProtKB-EC"/>
</dbReference>
<evidence type="ECO:0000256" key="16">
    <source>
        <dbReference type="ARBA" id="ARBA00032510"/>
    </source>
</evidence>
<evidence type="ECO:0000256" key="4">
    <source>
        <dbReference type="ARBA" id="ARBA00008276"/>
    </source>
</evidence>
<name>A0A972FUP1_9FLAO</name>
<evidence type="ECO:0000256" key="18">
    <source>
        <dbReference type="ARBA" id="ARBA00047808"/>
    </source>
</evidence>
<evidence type="ECO:0000256" key="5">
    <source>
        <dbReference type="ARBA" id="ARBA00013023"/>
    </source>
</evidence>